<keyword evidence="2 4" id="KW-0378">Hydrolase</keyword>
<dbReference type="Proteomes" id="UP000617734">
    <property type="component" value="Unassembled WGS sequence"/>
</dbReference>
<evidence type="ECO:0000313" key="4">
    <source>
        <dbReference type="EMBL" id="GHH75275.1"/>
    </source>
</evidence>
<dbReference type="GO" id="GO:0016787">
    <property type="term" value="F:hydrolase activity"/>
    <property type="evidence" value="ECO:0007669"/>
    <property type="project" value="UniProtKB-KW"/>
</dbReference>
<comment type="cofactor">
    <cofactor evidence="1">
        <name>Mg(2+)</name>
        <dbReference type="ChEBI" id="CHEBI:18420"/>
    </cofactor>
</comment>
<dbReference type="PROSITE" id="PS51462">
    <property type="entry name" value="NUDIX"/>
    <property type="match status" value="1"/>
</dbReference>
<dbReference type="PANTHER" id="PTHR43046">
    <property type="entry name" value="GDP-MANNOSE MANNOSYL HYDROLASE"/>
    <property type="match status" value="1"/>
</dbReference>
<evidence type="ECO:0000256" key="2">
    <source>
        <dbReference type="ARBA" id="ARBA00022801"/>
    </source>
</evidence>
<comment type="caution">
    <text evidence="4">The sequence shown here is derived from an EMBL/GenBank/DDBJ whole genome shotgun (WGS) entry which is preliminary data.</text>
</comment>
<organism evidence="4 5">
    <name type="scientific">Kitasatospora indigofera</name>
    <dbReference type="NCBI Taxonomy" id="67307"/>
    <lineage>
        <taxon>Bacteria</taxon>
        <taxon>Bacillati</taxon>
        <taxon>Actinomycetota</taxon>
        <taxon>Actinomycetes</taxon>
        <taxon>Kitasatosporales</taxon>
        <taxon>Streptomycetaceae</taxon>
        <taxon>Kitasatospora</taxon>
    </lineage>
</organism>
<evidence type="ECO:0000313" key="5">
    <source>
        <dbReference type="Proteomes" id="UP000617734"/>
    </source>
</evidence>
<dbReference type="SUPFAM" id="SSF55811">
    <property type="entry name" value="Nudix"/>
    <property type="match status" value="1"/>
</dbReference>
<dbReference type="InterPro" id="IPR015797">
    <property type="entry name" value="NUDIX_hydrolase-like_dom_sf"/>
</dbReference>
<dbReference type="Gene3D" id="3.90.79.10">
    <property type="entry name" value="Nucleoside Triphosphate Pyrophosphohydrolase"/>
    <property type="match status" value="1"/>
</dbReference>
<reference evidence="4" key="2">
    <citation type="submission" date="2020-09" db="EMBL/GenBank/DDBJ databases">
        <authorList>
            <person name="Sun Q."/>
            <person name="Ohkuma M."/>
        </authorList>
    </citation>
    <scope>NUCLEOTIDE SEQUENCE</scope>
    <source>
        <strain evidence="4">JCM 4646</strain>
    </source>
</reference>
<dbReference type="PROSITE" id="PS00893">
    <property type="entry name" value="NUDIX_BOX"/>
    <property type="match status" value="1"/>
</dbReference>
<reference evidence="4" key="1">
    <citation type="journal article" date="2014" name="Int. J. Syst. Evol. Microbiol.">
        <title>Complete genome sequence of Corynebacterium casei LMG S-19264T (=DSM 44701T), isolated from a smear-ripened cheese.</title>
        <authorList>
            <consortium name="US DOE Joint Genome Institute (JGI-PGF)"/>
            <person name="Walter F."/>
            <person name="Albersmeier A."/>
            <person name="Kalinowski J."/>
            <person name="Ruckert C."/>
        </authorList>
    </citation>
    <scope>NUCLEOTIDE SEQUENCE</scope>
    <source>
        <strain evidence="4">JCM 4646</strain>
    </source>
</reference>
<sequence length="168" mass="18375">MAIPQFLADLRSVVGTRLLWLNGVAAAIVDDDGRILLGQRADDGRWSMIGGILDPGEQPADGLVREVFEEAGVVVVPEVLASVTVSPVVEYPNGDHSQYLELTFRCRMVGGEARVNDDESLDIRWFEPDALPELEPRILNRLRHALDCKGETAFVLDGAPEVLAGRLD</sequence>
<gene>
    <name evidence="4" type="ORF">GCM10018781_43790</name>
</gene>
<dbReference type="RefSeq" id="WP_190212578.1">
    <property type="nucleotide sequence ID" value="NZ_BNBO01000025.1"/>
</dbReference>
<accession>A0A919FZH4</accession>
<dbReference type="AlphaFoldDB" id="A0A919FZH4"/>
<dbReference type="InterPro" id="IPR020084">
    <property type="entry name" value="NUDIX_hydrolase_CS"/>
</dbReference>
<evidence type="ECO:0000256" key="1">
    <source>
        <dbReference type="ARBA" id="ARBA00001946"/>
    </source>
</evidence>
<protein>
    <submittedName>
        <fullName evidence="4">NUDIX hydrolase</fullName>
    </submittedName>
</protein>
<feature type="domain" description="Nudix hydrolase" evidence="3">
    <location>
        <begin position="19"/>
        <end position="150"/>
    </location>
</feature>
<dbReference type="GeneID" id="95354773"/>
<name>A0A919FZH4_9ACTN</name>
<proteinExistence type="predicted"/>
<dbReference type="PANTHER" id="PTHR43046:SF16">
    <property type="entry name" value="ADP-RIBOSE PYROPHOSPHATASE YJHB-RELATED"/>
    <property type="match status" value="1"/>
</dbReference>
<dbReference type="EMBL" id="BNBO01000025">
    <property type="protein sequence ID" value="GHH75275.1"/>
    <property type="molecule type" value="Genomic_DNA"/>
</dbReference>
<keyword evidence="5" id="KW-1185">Reference proteome</keyword>
<dbReference type="CDD" id="cd18879">
    <property type="entry name" value="NUDIX_Hydrolase"/>
    <property type="match status" value="1"/>
</dbReference>
<evidence type="ECO:0000259" key="3">
    <source>
        <dbReference type="PROSITE" id="PS51462"/>
    </source>
</evidence>
<dbReference type="Pfam" id="PF00293">
    <property type="entry name" value="NUDIX"/>
    <property type="match status" value="1"/>
</dbReference>
<dbReference type="InterPro" id="IPR000086">
    <property type="entry name" value="NUDIX_hydrolase_dom"/>
</dbReference>